<protein>
    <submittedName>
        <fullName evidence="1">Uncharacterized protein</fullName>
    </submittedName>
</protein>
<gene>
    <name evidence="1" type="ORF">O3P69_015222</name>
</gene>
<proteinExistence type="predicted"/>
<comment type="caution">
    <text evidence="1">The sequence shown here is derived from an EMBL/GenBank/DDBJ whole genome shotgun (WGS) entry which is preliminary data.</text>
</comment>
<keyword evidence="2" id="KW-1185">Reference proteome</keyword>
<dbReference type="AlphaFoldDB" id="A0AAW0T3Z6"/>
<reference evidence="1 2" key="1">
    <citation type="submission" date="2023-03" db="EMBL/GenBank/DDBJ databases">
        <title>High-quality genome of Scylla paramamosain provides insights in environmental adaptation.</title>
        <authorList>
            <person name="Zhang L."/>
        </authorList>
    </citation>
    <scope>NUCLEOTIDE SEQUENCE [LARGE SCALE GENOMIC DNA]</scope>
    <source>
        <strain evidence="1">LZ_2023a</strain>
        <tissue evidence="1">Muscle</tissue>
    </source>
</reference>
<sequence length="158" mass="17199">MVQPRSCIGVAIPAFAFLNVNEPKDVVSAIIVVQRGVALCSDAMRYINYLRIPCCGEGSSTPPCGILRCGTTLEYSCPRALRYRRISWATVMCGEGILGRCASQAINSLGVVPLCLPPSLRAPATAGRSAIQRRRLANQQPDWGMLFALLDQRQHHSN</sequence>
<dbReference type="Proteomes" id="UP001487740">
    <property type="component" value="Unassembled WGS sequence"/>
</dbReference>
<name>A0AAW0T3Z6_SCYPA</name>
<evidence type="ECO:0000313" key="2">
    <source>
        <dbReference type="Proteomes" id="UP001487740"/>
    </source>
</evidence>
<accession>A0AAW0T3Z6</accession>
<organism evidence="1 2">
    <name type="scientific">Scylla paramamosain</name>
    <name type="common">Mud crab</name>
    <dbReference type="NCBI Taxonomy" id="85552"/>
    <lineage>
        <taxon>Eukaryota</taxon>
        <taxon>Metazoa</taxon>
        <taxon>Ecdysozoa</taxon>
        <taxon>Arthropoda</taxon>
        <taxon>Crustacea</taxon>
        <taxon>Multicrustacea</taxon>
        <taxon>Malacostraca</taxon>
        <taxon>Eumalacostraca</taxon>
        <taxon>Eucarida</taxon>
        <taxon>Decapoda</taxon>
        <taxon>Pleocyemata</taxon>
        <taxon>Brachyura</taxon>
        <taxon>Eubrachyura</taxon>
        <taxon>Portunoidea</taxon>
        <taxon>Portunidae</taxon>
        <taxon>Portuninae</taxon>
        <taxon>Scylla</taxon>
    </lineage>
</organism>
<dbReference type="EMBL" id="JARAKH010000039">
    <property type="protein sequence ID" value="KAK8382111.1"/>
    <property type="molecule type" value="Genomic_DNA"/>
</dbReference>
<evidence type="ECO:0000313" key="1">
    <source>
        <dbReference type="EMBL" id="KAK8382111.1"/>
    </source>
</evidence>